<organism evidence="1 2">
    <name type="scientific">Roseomonas elaeocarpi</name>
    <dbReference type="NCBI Taxonomy" id="907779"/>
    <lineage>
        <taxon>Bacteria</taxon>
        <taxon>Pseudomonadati</taxon>
        <taxon>Pseudomonadota</taxon>
        <taxon>Alphaproteobacteria</taxon>
        <taxon>Acetobacterales</taxon>
        <taxon>Roseomonadaceae</taxon>
        <taxon>Roseomonas</taxon>
    </lineage>
</organism>
<protein>
    <submittedName>
        <fullName evidence="1">Uncharacterized protein</fullName>
    </submittedName>
</protein>
<dbReference type="Proteomes" id="UP001589865">
    <property type="component" value="Unassembled WGS sequence"/>
</dbReference>
<reference evidence="1 2" key="1">
    <citation type="submission" date="2024-09" db="EMBL/GenBank/DDBJ databases">
        <authorList>
            <person name="Sun Q."/>
            <person name="Mori K."/>
        </authorList>
    </citation>
    <scope>NUCLEOTIDE SEQUENCE [LARGE SCALE GENOMIC DNA]</scope>
    <source>
        <strain evidence="1 2">TBRC 5777</strain>
    </source>
</reference>
<sequence>MRLCDFLQFLLDDALEDARLRQRLPADRLGFLGAEQAIAECRACMDDNMAEGLREQLRQARLDSAAAVATQAPDQWFWFAREIQTEWIACVVSVILLQQHLPTIVPPTRGAAIAAARLAGLVVEE</sequence>
<comment type="caution">
    <text evidence="1">The sequence shown here is derived from an EMBL/GenBank/DDBJ whole genome shotgun (WGS) entry which is preliminary data.</text>
</comment>
<accession>A0ABV6JP30</accession>
<dbReference type="RefSeq" id="WP_377043168.1">
    <property type="nucleotide sequence ID" value="NZ_JBHLUN010000002.1"/>
</dbReference>
<gene>
    <name evidence="1" type="ORF">ACFFGY_04360</name>
</gene>
<evidence type="ECO:0000313" key="2">
    <source>
        <dbReference type="Proteomes" id="UP001589865"/>
    </source>
</evidence>
<proteinExistence type="predicted"/>
<name>A0ABV6JP30_9PROT</name>
<evidence type="ECO:0000313" key="1">
    <source>
        <dbReference type="EMBL" id="MFC0407468.1"/>
    </source>
</evidence>
<dbReference type="EMBL" id="JBHLUN010000002">
    <property type="protein sequence ID" value="MFC0407468.1"/>
    <property type="molecule type" value="Genomic_DNA"/>
</dbReference>
<keyword evidence="2" id="KW-1185">Reference proteome</keyword>